<dbReference type="EMBL" id="CP000386">
    <property type="protein sequence ID" value="ABG05691.1"/>
    <property type="molecule type" value="Genomic_DNA"/>
</dbReference>
<accession>Q1ASD7</accession>
<dbReference type="HOGENOM" id="CLU_1694198_0_0_11"/>
<sequence>MSVVVANGSQKEGASGGGAGGVRPGRLGEVVLARRDTRACVVRGCDGLVRLFWGPVAVGMSQAEFVGLAGMLSVAAGREVRCGELARCGCGSVSRCAMGQVSLSHRDLTLWFSPREFEEFAGLVLAARRALADAPPLPPLGVPWRGEPAGGCRRN</sequence>
<evidence type="ECO:0000313" key="2">
    <source>
        <dbReference type="EMBL" id="ABG05691.1"/>
    </source>
</evidence>
<name>Q1ASD7_RUBXD</name>
<reference evidence="2 3" key="1">
    <citation type="submission" date="2006-06" db="EMBL/GenBank/DDBJ databases">
        <title>Complete sequence of Rubrobacter xylanophilus DSM 9941.</title>
        <authorList>
            <consortium name="US DOE Joint Genome Institute"/>
            <person name="Copeland A."/>
            <person name="Lucas S."/>
            <person name="Lapidus A."/>
            <person name="Barry K."/>
            <person name="Detter J.C."/>
            <person name="Glavina del Rio T."/>
            <person name="Hammon N."/>
            <person name="Israni S."/>
            <person name="Dalin E."/>
            <person name="Tice H."/>
            <person name="Pitluck S."/>
            <person name="Munk A.C."/>
            <person name="Brettin T."/>
            <person name="Bruce D."/>
            <person name="Han C."/>
            <person name="Tapia R."/>
            <person name="Gilna P."/>
            <person name="Schmutz J."/>
            <person name="Larimer F."/>
            <person name="Land M."/>
            <person name="Hauser L."/>
            <person name="Kyrpides N."/>
            <person name="Lykidis A."/>
            <person name="da Costa M.S."/>
            <person name="Rainey F.A."/>
            <person name="Empadinhas N."/>
            <person name="Jolivet E."/>
            <person name="Battista J.R."/>
            <person name="Richardson P."/>
        </authorList>
    </citation>
    <scope>NUCLEOTIDE SEQUENCE [LARGE SCALE GENOMIC DNA]</scope>
    <source>
        <strain evidence="3">DSM 9941 / NBRC 16129 / PRD-1</strain>
    </source>
</reference>
<feature type="region of interest" description="Disordered" evidence="1">
    <location>
        <begin position="1"/>
        <end position="20"/>
    </location>
</feature>
<keyword evidence="3" id="KW-1185">Reference proteome</keyword>
<dbReference type="STRING" id="266117.Rxyl_2777"/>
<dbReference type="AlphaFoldDB" id="Q1ASD7"/>
<dbReference type="Proteomes" id="UP000006637">
    <property type="component" value="Chromosome"/>
</dbReference>
<organism evidence="2 3">
    <name type="scientific">Rubrobacter xylanophilus (strain DSM 9941 / JCM 11954 / NBRC 16129 / PRD-1)</name>
    <dbReference type="NCBI Taxonomy" id="266117"/>
    <lineage>
        <taxon>Bacteria</taxon>
        <taxon>Bacillati</taxon>
        <taxon>Actinomycetota</taxon>
        <taxon>Rubrobacteria</taxon>
        <taxon>Rubrobacterales</taxon>
        <taxon>Rubrobacteraceae</taxon>
        <taxon>Rubrobacter</taxon>
    </lineage>
</organism>
<gene>
    <name evidence="2" type="ordered locus">Rxyl_2777</name>
</gene>
<evidence type="ECO:0000313" key="3">
    <source>
        <dbReference type="Proteomes" id="UP000006637"/>
    </source>
</evidence>
<evidence type="ECO:0000256" key="1">
    <source>
        <dbReference type="SAM" id="MobiDB-lite"/>
    </source>
</evidence>
<dbReference type="KEGG" id="rxy:Rxyl_2777"/>
<protein>
    <submittedName>
        <fullName evidence="2">Uncharacterized protein</fullName>
    </submittedName>
</protein>
<proteinExistence type="predicted"/>